<feature type="binding site" evidence="14">
    <location>
        <position position="156"/>
    </location>
    <ligand>
        <name>ATP</name>
        <dbReference type="ChEBI" id="CHEBI:30616"/>
    </ligand>
</feature>
<dbReference type="FunFam" id="3.30.70.141:FF:000017">
    <property type="entry name" value="Nucleoside diphosphate kinase"/>
    <property type="match status" value="1"/>
</dbReference>
<keyword evidence="7" id="KW-0479">Metal-binding</keyword>
<comment type="cofactor">
    <cofactor evidence="3">
        <name>Mg(2+)</name>
        <dbReference type="ChEBI" id="CHEBI:18420"/>
    </cofactor>
</comment>
<dbReference type="InterPro" id="IPR036850">
    <property type="entry name" value="NDK-like_dom_sf"/>
</dbReference>
<proteinExistence type="inferred from homology"/>
<accession>A0A6P7YKE6</accession>
<evidence type="ECO:0000256" key="3">
    <source>
        <dbReference type="ARBA" id="ARBA00001946"/>
    </source>
</evidence>
<feature type="domain" description="Nucleoside diphosphate kinase-like" evidence="17">
    <location>
        <begin position="55"/>
        <end position="192"/>
    </location>
</feature>
<feature type="binding site" evidence="14">
    <location>
        <position position="111"/>
    </location>
    <ligand>
        <name>ATP</name>
        <dbReference type="ChEBI" id="CHEBI:30616"/>
    </ligand>
</feature>
<evidence type="ECO:0000256" key="15">
    <source>
        <dbReference type="RuleBase" id="RU004011"/>
    </source>
</evidence>
<feature type="active site" description="Pros-phosphohistidine intermediate" evidence="14">
    <location>
        <position position="169"/>
    </location>
</feature>
<name>A0A6P7YKE6_9AMPH</name>
<evidence type="ECO:0000256" key="9">
    <source>
        <dbReference type="ARBA" id="ARBA00022777"/>
    </source>
</evidence>
<organism evidence="18 19">
    <name type="scientific">Microcaecilia unicolor</name>
    <dbReference type="NCBI Taxonomy" id="1415580"/>
    <lineage>
        <taxon>Eukaryota</taxon>
        <taxon>Metazoa</taxon>
        <taxon>Chordata</taxon>
        <taxon>Craniata</taxon>
        <taxon>Vertebrata</taxon>
        <taxon>Euteleostomi</taxon>
        <taxon>Amphibia</taxon>
        <taxon>Gymnophiona</taxon>
        <taxon>Siphonopidae</taxon>
        <taxon>Microcaecilia</taxon>
    </lineage>
</organism>
<feature type="binding site" evidence="14">
    <location>
        <position position="166"/>
    </location>
    <ligand>
        <name>ATP</name>
        <dbReference type="ChEBI" id="CHEBI:30616"/>
    </ligand>
</feature>
<feature type="binding site" evidence="14">
    <location>
        <position position="63"/>
    </location>
    <ligand>
        <name>ATP</name>
        <dbReference type="ChEBI" id="CHEBI:30616"/>
    </ligand>
</feature>
<feature type="binding site" evidence="14">
    <location>
        <position position="139"/>
    </location>
    <ligand>
        <name>ATP</name>
        <dbReference type="ChEBI" id="CHEBI:30616"/>
    </ligand>
</feature>
<protein>
    <recommendedName>
        <fullName evidence="16">Nucleoside diphosphate kinase</fullName>
        <ecNumber evidence="16">2.7.4.6</ecNumber>
    </recommendedName>
</protein>
<evidence type="ECO:0000256" key="5">
    <source>
        <dbReference type="ARBA" id="ARBA00008142"/>
    </source>
</evidence>
<dbReference type="PRINTS" id="PR01243">
    <property type="entry name" value="NUCDPKINASE"/>
</dbReference>
<dbReference type="InterPro" id="IPR034907">
    <property type="entry name" value="NDK-like_dom"/>
</dbReference>
<dbReference type="GO" id="GO:0006228">
    <property type="term" value="P:UTP biosynthetic process"/>
    <property type="evidence" value="ECO:0007669"/>
    <property type="project" value="InterPro"/>
</dbReference>
<dbReference type="PROSITE" id="PS51374">
    <property type="entry name" value="NDPK_LIKE"/>
    <property type="match status" value="1"/>
</dbReference>
<evidence type="ECO:0000313" key="18">
    <source>
        <dbReference type="Proteomes" id="UP000515156"/>
    </source>
</evidence>
<feature type="binding site" evidence="14">
    <location>
        <position position="145"/>
    </location>
    <ligand>
        <name>ATP</name>
        <dbReference type="ChEBI" id="CHEBI:30616"/>
    </ligand>
</feature>
<keyword evidence="8 16" id="KW-0547">Nucleotide-binding</keyword>
<keyword evidence="18" id="KW-1185">Reference proteome</keyword>
<dbReference type="KEGG" id="muo:115475982"/>
<dbReference type="AlphaFoldDB" id="A0A6P7YKE6"/>
<evidence type="ECO:0000256" key="7">
    <source>
        <dbReference type="ARBA" id="ARBA00022723"/>
    </source>
</evidence>
<dbReference type="CTD" id="4833"/>
<evidence type="ECO:0000256" key="6">
    <source>
        <dbReference type="ARBA" id="ARBA00022679"/>
    </source>
</evidence>
<keyword evidence="11" id="KW-0460">Magnesium</keyword>
<dbReference type="GO" id="GO:0006241">
    <property type="term" value="P:CTP biosynthetic process"/>
    <property type="evidence" value="ECO:0007669"/>
    <property type="project" value="InterPro"/>
</dbReference>
<comment type="catalytic activity">
    <reaction evidence="2">
        <text>a ribonucleoside 5'-diphosphate + ATP = a ribonucleoside 5'-triphosphate + ADP</text>
        <dbReference type="Rhea" id="RHEA:18113"/>
        <dbReference type="ChEBI" id="CHEBI:30616"/>
        <dbReference type="ChEBI" id="CHEBI:57930"/>
        <dbReference type="ChEBI" id="CHEBI:61557"/>
        <dbReference type="ChEBI" id="CHEBI:456216"/>
        <dbReference type="EC" id="2.7.4.6"/>
    </reaction>
</comment>
<evidence type="ECO:0000256" key="13">
    <source>
        <dbReference type="ARBA" id="ARBA00060410"/>
    </source>
</evidence>
<dbReference type="GO" id="GO:0005758">
    <property type="term" value="C:mitochondrial intermembrane space"/>
    <property type="evidence" value="ECO:0007669"/>
    <property type="project" value="UniProtKB-SubCell"/>
</dbReference>
<evidence type="ECO:0000256" key="16">
    <source>
        <dbReference type="RuleBase" id="RU004013"/>
    </source>
</evidence>
<sequence length="204" mass="22934">MAFFQNCVVRNLLQMPRKLCGSAVGGERLKPGNTAAAARRSRLCFSSSSAALQVQERTLIAVKPDGVQRRVVGDIIKRFEQRGFKLVGMKMLQAPESVLADHYHDLRRKPFYPALIRYMSSGPLVAMVWEGYNVVRTSRAMVGETDSVEAKPGTIRGDFSFHISRNVIHASDSVEVAQKEISLWFRSSELVDWECCDHSNLYQP</sequence>
<reference evidence="19" key="1">
    <citation type="submission" date="2025-08" db="UniProtKB">
        <authorList>
            <consortium name="RefSeq"/>
        </authorList>
    </citation>
    <scope>IDENTIFICATION</scope>
</reference>
<dbReference type="SMART" id="SM00562">
    <property type="entry name" value="NDK"/>
    <property type="match status" value="1"/>
</dbReference>
<dbReference type="RefSeq" id="XP_030067932.1">
    <property type="nucleotide sequence ID" value="XM_030212072.1"/>
</dbReference>
<dbReference type="FunCoup" id="A0A6P7YKE6">
    <property type="interactions" value="882"/>
</dbReference>
<keyword evidence="6 16" id="KW-0808">Transferase</keyword>
<evidence type="ECO:0000259" key="17">
    <source>
        <dbReference type="SMART" id="SM00562"/>
    </source>
</evidence>
<keyword evidence="9 16" id="KW-0418">Kinase</keyword>
<evidence type="ECO:0000313" key="19">
    <source>
        <dbReference type="RefSeq" id="XP_030067932.1"/>
    </source>
</evidence>
<dbReference type="GO" id="GO:0004550">
    <property type="term" value="F:nucleoside diphosphate kinase activity"/>
    <property type="evidence" value="ECO:0007669"/>
    <property type="project" value="UniProtKB-EC"/>
</dbReference>
<dbReference type="Proteomes" id="UP000515156">
    <property type="component" value="Chromosome 8"/>
</dbReference>
<dbReference type="GO" id="GO:0005759">
    <property type="term" value="C:mitochondrial matrix"/>
    <property type="evidence" value="ECO:0007669"/>
    <property type="project" value="UniProtKB-SubCell"/>
</dbReference>
<dbReference type="GO" id="GO:0006183">
    <property type="term" value="P:GTP biosynthetic process"/>
    <property type="evidence" value="ECO:0007669"/>
    <property type="project" value="InterPro"/>
</dbReference>
<dbReference type="Gene3D" id="3.30.70.141">
    <property type="entry name" value="Nucleoside diphosphate kinase-like domain"/>
    <property type="match status" value="1"/>
</dbReference>
<keyword evidence="12" id="KW-0546">Nucleotide metabolism</keyword>
<dbReference type="InterPro" id="IPR001564">
    <property type="entry name" value="Nucleoside_diP_kinase"/>
</dbReference>
<dbReference type="Pfam" id="PF00334">
    <property type="entry name" value="NDK"/>
    <property type="match status" value="1"/>
</dbReference>
<comment type="subcellular location">
    <subcellularLocation>
        <location evidence="13">Mitochondrion intermembrane space</location>
        <topology evidence="13">Peripheral membrane protein</topology>
    </subcellularLocation>
    <subcellularLocation>
        <location evidence="4">Mitochondrion matrix</location>
    </subcellularLocation>
</comment>
<dbReference type="GeneID" id="115475982"/>
<comment type="similarity">
    <text evidence="5 14 15">Belongs to the NDK family.</text>
</comment>
<dbReference type="PROSITE" id="PS00469">
    <property type="entry name" value="NDPK"/>
    <property type="match status" value="1"/>
</dbReference>
<keyword evidence="10 16" id="KW-0067">ATP-binding</keyword>
<dbReference type="NCBIfam" id="NF001908">
    <property type="entry name" value="PRK00668.1"/>
    <property type="match status" value="1"/>
</dbReference>
<dbReference type="EC" id="2.7.4.6" evidence="16"/>
<dbReference type="OrthoDB" id="2162449at2759"/>
<dbReference type="HAMAP" id="MF_00451">
    <property type="entry name" value="NDP_kinase"/>
    <property type="match status" value="1"/>
</dbReference>
<dbReference type="InParanoid" id="A0A6P7YKE6"/>
<evidence type="ECO:0000256" key="11">
    <source>
        <dbReference type="ARBA" id="ARBA00022842"/>
    </source>
</evidence>
<dbReference type="GO" id="GO:0005524">
    <property type="term" value="F:ATP binding"/>
    <property type="evidence" value="ECO:0007669"/>
    <property type="project" value="UniProtKB-KW"/>
</dbReference>
<gene>
    <name evidence="19" type="primary">NME4</name>
</gene>
<evidence type="ECO:0000256" key="10">
    <source>
        <dbReference type="ARBA" id="ARBA00022840"/>
    </source>
</evidence>
<evidence type="ECO:0000256" key="2">
    <source>
        <dbReference type="ARBA" id="ARBA00000937"/>
    </source>
</evidence>
<dbReference type="PANTHER" id="PTHR11349">
    <property type="entry name" value="NUCLEOSIDE DIPHOSPHATE KINASE"/>
    <property type="match status" value="1"/>
</dbReference>
<evidence type="ECO:0000256" key="14">
    <source>
        <dbReference type="PROSITE-ProRule" id="PRU00706"/>
    </source>
</evidence>
<evidence type="ECO:0000256" key="12">
    <source>
        <dbReference type="ARBA" id="ARBA00023080"/>
    </source>
</evidence>
<comment type="catalytic activity">
    <reaction evidence="1 16">
        <text>a 2'-deoxyribonucleoside 5'-diphosphate + ATP = a 2'-deoxyribonucleoside 5'-triphosphate + ADP</text>
        <dbReference type="Rhea" id="RHEA:44640"/>
        <dbReference type="ChEBI" id="CHEBI:30616"/>
        <dbReference type="ChEBI" id="CHEBI:61560"/>
        <dbReference type="ChEBI" id="CHEBI:73316"/>
        <dbReference type="ChEBI" id="CHEBI:456216"/>
        <dbReference type="EC" id="2.7.4.6"/>
    </reaction>
</comment>
<evidence type="ECO:0000256" key="4">
    <source>
        <dbReference type="ARBA" id="ARBA00004305"/>
    </source>
</evidence>
<evidence type="ECO:0000256" key="8">
    <source>
        <dbReference type="ARBA" id="ARBA00022741"/>
    </source>
</evidence>
<dbReference type="SUPFAM" id="SSF54919">
    <property type="entry name" value="Nucleoside diphosphate kinase, NDK"/>
    <property type="match status" value="1"/>
</dbReference>
<dbReference type="GO" id="GO:0046872">
    <property type="term" value="F:metal ion binding"/>
    <property type="evidence" value="ECO:0007669"/>
    <property type="project" value="UniProtKB-KW"/>
</dbReference>
<dbReference type="CDD" id="cd04413">
    <property type="entry name" value="NDPk_I"/>
    <property type="match status" value="1"/>
</dbReference>
<evidence type="ECO:0000256" key="1">
    <source>
        <dbReference type="ARBA" id="ARBA00000082"/>
    </source>
</evidence>
<dbReference type="InterPro" id="IPR023005">
    <property type="entry name" value="Nucleoside_diP_kinase_AS"/>
</dbReference>